<sequence length="247" mass="25988">MARYNAVTPQVIDELKKIVGEKYVYTDSDKLEPYSHDEVTDPHYVKLPEVVVLPATAQEVAAVVKLANRTLVPLVPRGAGTGLACGAVPFKGGIVLSLERMNKILEIDEANMFMVTEPGVTTEEVQKAANAKGCLYAGDPCSGDSSFIGGNIATNAGGNKAVKYGVTRNQVAGLEVVTPVGEIVTLGGKLKKDATGYSLMNLIIGSEGTLGVVTKIYLKLVALPKNTMNLLAIFPDLASAIGLTPTL</sequence>
<evidence type="ECO:0000313" key="5">
    <source>
        <dbReference type="Proteomes" id="UP000277811"/>
    </source>
</evidence>
<keyword evidence="2" id="KW-0560">Oxidoreductase</keyword>
<dbReference type="InterPro" id="IPR016169">
    <property type="entry name" value="FAD-bd_PCMH_sub2"/>
</dbReference>
<reference evidence="4" key="1">
    <citation type="submission" date="2018-06" db="EMBL/GenBank/DDBJ databases">
        <authorList>
            <person name="Strepis N."/>
        </authorList>
    </citation>
    <scope>NUCLEOTIDE SEQUENCE [LARGE SCALE GENOMIC DNA]</scope>
    <source>
        <strain evidence="4">LUCI</strain>
    </source>
</reference>
<dbReference type="GO" id="GO:0071949">
    <property type="term" value="F:FAD binding"/>
    <property type="evidence" value="ECO:0007669"/>
    <property type="project" value="InterPro"/>
</dbReference>
<dbReference type="PANTHER" id="PTHR42934:SF2">
    <property type="entry name" value="GLYCOLATE OXIDASE SUBUNIT GLCD"/>
    <property type="match status" value="1"/>
</dbReference>
<dbReference type="SUPFAM" id="SSF56176">
    <property type="entry name" value="FAD-binding/transporter-associated domain-like"/>
    <property type="match status" value="1"/>
</dbReference>
<evidence type="ECO:0000256" key="1">
    <source>
        <dbReference type="ARBA" id="ARBA00022630"/>
    </source>
</evidence>
<protein>
    <recommendedName>
        <fullName evidence="3">FAD-binding PCMH-type domain-containing protein</fullName>
    </recommendedName>
</protein>
<evidence type="ECO:0000313" key="4">
    <source>
        <dbReference type="EMBL" id="VBB09152.1"/>
    </source>
</evidence>
<keyword evidence="1" id="KW-0285">Flavoprotein</keyword>
<dbReference type="AlphaFoldDB" id="A0A498RGE5"/>
<dbReference type="PROSITE" id="PS51387">
    <property type="entry name" value="FAD_PCMH"/>
    <property type="match status" value="1"/>
</dbReference>
<evidence type="ECO:0000256" key="2">
    <source>
        <dbReference type="ARBA" id="ARBA00023002"/>
    </source>
</evidence>
<dbReference type="InterPro" id="IPR051914">
    <property type="entry name" value="FAD-linked_OxidoTrans_Type4"/>
</dbReference>
<dbReference type="GO" id="GO:0016491">
    <property type="term" value="F:oxidoreductase activity"/>
    <property type="evidence" value="ECO:0007669"/>
    <property type="project" value="UniProtKB-KW"/>
</dbReference>
<accession>A0A498RGE5</accession>
<dbReference type="PANTHER" id="PTHR42934">
    <property type="entry name" value="GLYCOLATE OXIDASE SUBUNIT GLCD"/>
    <property type="match status" value="1"/>
</dbReference>
<organism evidence="4 5">
    <name type="scientific">Lucifera butyrica</name>
    <dbReference type="NCBI Taxonomy" id="1351585"/>
    <lineage>
        <taxon>Bacteria</taxon>
        <taxon>Bacillati</taxon>
        <taxon>Bacillota</taxon>
        <taxon>Negativicutes</taxon>
        <taxon>Veillonellales</taxon>
        <taxon>Veillonellaceae</taxon>
        <taxon>Lucifera</taxon>
    </lineage>
</organism>
<evidence type="ECO:0000259" key="3">
    <source>
        <dbReference type="PROSITE" id="PS51387"/>
    </source>
</evidence>
<dbReference type="InterPro" id="IPR016166">
    <property type="entry name" value="FAD-bd_PCMH"/>
</dbReference>
<dbReference type="InterPro" id="IPR006094">
    <property type="entry name" value="Oxid_FAD_bind_N"/>
</dbReference>
<dbReference type="Gene3D" id="3.30.465.10">
    <property type="match status" value="1"/>
</dbReference>
<dbReference type="EMBL" id="UPPP01000105">
    <property type="protein sequence ID" value="VBB09152.1"/>
    <property type="molecule type" value="Genomic_DNA"/>
</dbReference>
<proteinExistence type="predicted"/>
<gene>
    <name evidence="4" type="ORF">LUCI_4438</name>
</gene>
<dbReference type="InterPro" id="IPR036318">
    <property type="entry name" value="FAD-bd_PCMH-like_sf"/>
</dbReference>
<dbReference type="Pfam" id="PF01565">
    <property type="entry name" value="FAD_binding_4"/>
    <property type="match status" value="1"/>
</dbReference>
<dbReference type="Proteomes" id="UP000277811">
    <property type="component" value="Unassembled WGS sequence"/>
</dbReference>
<feature type="non-terminal residue" evidence="4">
    <location>
        <position position="247"/>
    </location>
</feature>
<feature type="domain" description="FAD-binding PCMH-type" evidence="3">
    <location>
        <begin position="44"/>
        <end position="223"/>
    </location>
</feature>
<keyword evidence="5" id="KW-1185">Reference proteome</keyword>
<name>A0A498RGE5_9FIRM</name>